<dbReference type="AlphaFoldDB" id="A0A0A0BTE5"/>
<dbReference type="Proteomes" id="UP000029839">
    <property type="component" value="Unassembled WGS sequence"/>
</dbReference>
<evidence type="ECO:0000259" key="2">
    <source>
        <dbReference type="Pfam" id="PF01261"/>
    </source>
</evidence>
<dbReference type="Gene3D" id="3.20.20.150">
    <property type="entry name" value="Divalent-metal-dependent TIM barrel enzymes"/>
    <property type="match status" value="1"/>
</dbReference>
<reference evidence="3 4" key="2">
    <citation type="journal article" date="2015" name="Stand. Genomic Sci.">
        <title>Draft genome sequence of Cellulomonas carbonis T26(T) and comparative analysis of six Cellulomonas genomes.</title>
        <authorList>
            <person name="Zhuang W."/>
            <person name="Zhang S."/>
            <person name="Xia X."/>
            <person name="Wang G."/>
        </authorList>
    </citation>
    <scope>NUCLEOTIDE SEQUENCE [LARGE SCALE GENOMIC DNA]</scope>
    <source>
        <strain evidence="3 4">T26</strain>
    </source>
</reference>
<name>A0A0A0BTE5_9CELL</name>
<dbReference type="RefSeq" id="WP_043607061.1">
    <property type="nucleotide sequence ID" value="NZ_AXCY01000050.1"/>
</dbReference>
<proteinExistence type="predicted"/>
<dbReference type="InterPro" id="IPR013022">
    <property type="entry name" value="Xyl_isomerase-like_TIM-brl"/>
</dbReference>
<dbReference type="Pfam" id="PF01261">
    <property type="entry name" value="AP_endonuc_2"/>
    <property type="match status" value="1"/>
</dbReference>
<comment type="caution">
    <text evidence="3">The sequence shown here is derived from an EMBL/GenBank/DDBJ whole genome shotgun (WGS) entry which is preliminary data.</text>
</comment>
<protein>
    <submittedName>
        <fullName evidence="3">Xylose isomerase</fullName>
    </submittedName>
</protein>
<feature type="domain" description="Xylose isomerase-like TIM barrel" evidence="2">
    <location>
        <begin position="44"/>
        <end position="242"/>
    </location>
</feature>
<reference evidence="3 4" key="1">
    <citation type="submission" date="2013-08" db="EMBL/GenBank/DDBJ databases">
        <title>Genome sequencing of Cellulomonas carbonis T26.</title>
        <authorList>
            <person name="Chen F."/>
            <person name="Li Y."/>
            <person name="Wang G."/>
        </authorList>
    </citation>
    <scope>NUCLEOTIDE SEQUENCE [LARGE SCALE GENOMIC DNA]</scope>
    <source>
        <strain evidence="3 4">T26</strain>
    </source>
</reference>
<evidence type="ECO:0000313" key="3">
    <source>
        <dbReference type="EMBL" id="KGM10444.1"/>
    </source>
</evidence>
<dbReference type="SUPFAM" id="SSF51658">
    <property type="entry name" value="Xylose isomerase-like"/>
    <property type="match status" value="1"/>
</dbReference>
<evidence type="ECO:0000256" key="1">
    <source>
        <dbReference type="ARBA" id="ARBA00023277"/>
    </source>
</evidence>
<evidence type="ECO:0000313" key="4">
    <source>
        <dbReference type="Proteomes" id="UP000029839"/>
    </source>
</evidence>
<keyword evidence="3" id="KW-0413">Isomerase</keyword>
<sequence>MRLHHPDGTRVHLAYGTNVHPAEDVDGLLAQLDRYGRRVREHLGVATLGLGLWLPARAAAALAADPAGTDRLRSALRAAGLEVVTLNAFPYAAFHAPRVKHAVYRPDWSTPERLAYTLDCAAVLTRLLPDDADRGSISTLPLGWRAGWDRTRHRAAEDALHRLTDGLRALADRTGRVVRVGLEPEPGCVLETSTDAVARLGGLDAEHLGVCLDLCHVATEFEDPAAAVERVRDAGIPVVKVQVSAALHAADPTVARTALSAFAEDRFLHQVRERAGRRDAAVVRRDDLPDALGADGLPAVGPWRVHVHVPVHHEPEPPLTSTRDALLRGLAAVLGSPAALTDHLEVETYTWSVLPDHLRPADDDGLVAGLAAELAWTRDRLADLAVAPSTLEHA</sequence>
<dbReference type="PANTHER" id="PTHR12110:SF41">
    <property type="entry name" value="INOSOSE DEHYDRATASE"/>
    <property type="match status" value="1"/>
</dbReference>
<organism evidence="3 4">
    <name type="scientific">Cellulomonas carbonis T26</name>
    <dbReference type="NCBI Taxonomy" id="947969"/>
    <lineage>
        <taxon>Bacteria</taxon>
        <taxon>Bacillati</taxon>
        <taxon>Actinomycetota</taxon>
        <taxon>Actinomycetes</taxon>
        <taxon>Micrococcales</taxon>
        <taxon>Cellulomonadaceae</taxon>
        <taxon>Cellulomonas</taxon>
    </lineage>
</organism>
<dbReference type="OrthoDB" id="9785907at2"/>
<dbReference type="NCBIfam" id="NF035939">
    <property type="entry name" value="TIM_EboE"/>
    <property type="match status" value="1"/>
</dbReference>
<keyword evidence="1" id="KW-0119">Carbohydrate metabolism</keyword>
<keyword evidence="4" id="KW-1185">Reference proteome</keyword>
<gene>
    <name evidence="3" type="ORF">N868_12825</name>
</gene>
<dbReference type="InterPro" id="IPR036237">
    <property type="entry name" value="Xyl_isomerase-like_sf"/>
</dbReference>
<dbReference type="EMBL" id="AXCY01000050">
    <property type="protein sequence ID" value="KGM10444.1"/>
    <property type="molecule type" value="Genomic_DNA"/>
</dbReference>
<dbReference type="InterPro" id="IPR050312">
    <property type="entry name" value="IolE/XylAMocC-like"/>
</dbReference>
<dbReference type="PANTHER" id="PTHR12110">
    <property type="entry name" value="HYDROXYPYRUVATE ISOMERASE"/>
    <property type="match status" value="1"/>
</dbReference>
<dbReference type="GO" id="GO:0016853">
    <property type="term" value="F:isomerase activity"/>
    <property type="evidence" value="ECO:0007669"/>
    <property type="project" value="UniProtKB-KW"/>
</dbReference>
<accession>A0A0A0BTE5</accession>